<evidence type="ECO:0000313" key="4">
    <source>
        <dbReference type="Proteomes" id="UP000281726"/>
    </source>
</evidence>
<dbReference type="OrthoDB" id="3245799at2"/>
<dbReference type="Proteomes" id="UP000281726">
    <property type="component" value="Unassembled WGS sequence"/>
</dbReference>
<feature type="region of interest" description="Disordered" evidence="1">
    <location>
        <begin position="40"/>
        <end position="68"/>
    </location>
</feature>
<evidence type="ECO:0000256" key="1">
    <source>
        <dbReference type="SAM" id="MobiDB-lite"/>
    </source>
</evidence>
<protein>
    <recommendedName>
        <fullName evidence="2">DUF6493 domain-containing protein</fullName>
    </recommendedName>
</protein>
<evidence type="ECO:0000313" key="3">
    <source>
        <dbReference type="EMBL" id="RKN45263.1"/>
    </source>
</evidence>
<dbReference type="Pfam" id="PF20103">
    <property type="entry name" value="DUF6493"/>
    <property type="match status" value="1"/>
</dbReference>
<dbReference type="RefSeq" id="WP_120729327.1">
    <property type="nucleotide sequence ID" value="NZ_RBAK01000006.1"/>
</dbReference>
<dbReference type="AlphaFoldDB" id="A0A3A9ZAA6"/>
<reference evidence="3 4" key="1">
    <citation type="journal article" date="2004" name="Syst. Appl. Microbiol.">
        <title>Cryptoendolithic actinomycetes from antarctic sandstone rock samples: Micromonospora endolithica sp. nov. and two isolates related to Micromonospora coerulea Jensen 1932.</title>
        <authorList>
            <person name="Hirsch P."/>
            <person name="Mevs U."/>
            <person name="Kroppenstedt R.M."/>
            <person name="Schumann P."/>
            <person name="Stackebrandt E."/>
        </authorList>
    </citation>
    <scope>NUCLEOTIDE SEQUENCE [LARGE SCALE GENOMIC DNA]</scope>
    <source>
        <strain evidence="3 4">JCM 12677</strain>
    </source>
</reference>
<name>A0A3A9ZAA6_9ACTN</name>
<dbReference type="InterPro" id="IPR045472">
    <property type="entry name" value="DUF6493"/>
</dbReference>
<organism evidence="3 4">
    <name type="scientific">Micromonospora endolithica</name>
    <dbReference type="NCBI Taxonomy" id="230091"/>
    <lineage>
        <taxon>Bacteria</taxon>
        <taxon>Bacillati</taxon>
        <taxon>Actinomycetota</taxon>
        <taxon>Actinomycetes</taxon>
        <taxon>Micromonosporales</taxon>
        <taxon>Micromonosporaceae</taxon>
        <taxon>Micromonospora</taxon>
    </lineage>
</organism>
<comment type="caution">
    <text evidence="3">The sequence shown here is derived from an EMBL/GenBank/DDBJ whole genome shotgun (WGS) entry which is preliminary data.</text>
</comment>
<feature type="domain" description="DUF6493" evidence="2">
    <location>
        <begin position="267"/>
        <end position="377"/>
    </location>
</feature>
<gene>
    <name evidence="3" type="ORF">D7223_16640</name>
</gene>
<accession>A0A3A9ZAA6</accession>
<keyword evidence="4" id="KW-1185">Reference proteome</keyword>
<proteinExistence type="predicted"/>
<dbReference type="EMBL" id="RBAK01000006">
    <property type="protein sequence ID" value="RKN45263.1"/>
    <property type="molecule type" value="Genomic_DNA"/>
</dbReference>
<evidence type="ECO:0000259" key="2">
    <source>
        <dbReference type="Pfam" id="PF20103"/>
    </source>
</evidence>
<sequence>MGDLWRDVCARIDDADFDALADLLAGLDADGRAALLPSLEAHTPTRAAPEPVVPPPPEPEPEPEPELPTSGTFVVVGFLVSANDGPPPRDLEGFQAYVARQRLRERERRWTSNKRHLEWQAAQSATRLTQRRHEALAMAVVACTPTATDAVRRLHRPWRVGPPLRVVPELVPGLLRVRGATWGAALARGMARRAGSRSRSTPWPFTEALMRAVGAEPPDTPGAVARYVEMWRPSLTSSLAADPWLDHVLPYLVDDDRVATALVTGVARRDWPPALMELTASGRIDREVLIRGCLRRLRAGGRKGLLQPYLDMLKQMSPGTDELASHRQELTGLLTAEMSTVADFAYNSLQALHRASELDQVTLAEITQSMLSRQEKKLVRAHLAWLRRLPLEDLLDGLVVGLHHSVPELAERTVDLVQARLSTLSQAARERLRAEVPALDGVVAQRLAALLGAAPPAPAPAPTLIAETPDEMPPPLDLGALAGELAIVLRRGDDDPIRHELVLDGLVRAVRRDRAEAARVLEPLIPQWSGLWPALVAAAIERDAPPDPGWYHTSYRPEPHPMTVFVERRVAELTALLSSAPPVALLATPGTVAGHVDPARVLHLLREAERDGWQPGEADLTQAILRLPREMDVAVQTAATRLVSPAGRRFADWLTTGHDPKTWVEETGGRRIAMLDPAGLPAEFAVPRDASARARPPSLVGTLDLWPMIAPSHREAIAAHLQPHVAARVDQGNAGTGFLTGLAAADGPAGPAMSLTMAYALANHRQTVRLAAADALITLAARPDWDSTGVGAEVGTLAATNRIVLQRVVQPLAEALKAGARDAVWQVTSAALRILLSAGPRGSLPDLVDLAASAVPDGGHSAEMPGLTALAAKPGRSRLAVTARRLAALMTT</sequence>